<evidence type="ECO:0000256" key="3">
    <source>
        <dbReference type="ARBA" id="ARBA00005046"/>
    </source>
</evidence>
<comment type="cofactor">
    <cofactor evidence="1 11">
        <name>Mg(2+)</name>
        <dbReference type="ChEBI" id="CHEBI:18420"/>
    </cofactor>
</comment>
<dbReference type="STRING" id="34002.SAMN04489859_102627"/>
<dbReference type="UniPathway" id="UPA00344"/>
<evidence type="ECO:0000256" key="11">
    <source>
        <dbReference type="RuleBase" id="RU365090"/>
    </source>
</evidence>
<dbReference type="SUPFAM" id="SSF53218">
    <property type="entry name" value="Molybdenum cofactor biosynthesis proteins"/>
    <property type="match status" value="1"/>
</dbReference>
<dbReference type="GO" id="GO:0061599">
    <property type="term" value="F:molybdopterin molybdotransferase activity"/>
    <property type="evidence" value="ECO:0007669"/>
    <property type="project" value="UniProtKB-UniRule"/>
</dbReference>
<comment type="catalytic activity">
    <reaction evidence="10">
        <text>adenylyl-molybdopterin + molybdate = Mo-molybdopterin + AMP + H(+)</text>
        <dbReference type="Rhea" id="RHEA:35047"/>
        <dbReference type="ChEBI" id="CHEBI:15378"/>
        <dbReference type="ChEBI" id="CHEBI:36264"/>
        <dbReference type="ChEBI" id="CHEBI:62727"/>
        <dbReference type="ChEBI" id="CHEBI:71302"/>
        <dbReference type="ChEBI" id="CHEBI:456215"/>
        <dbReference type="EC" id="2.10.1.1"/>
    </reaction>
</comment>
<evidence type="ECO:0000313" key="13">
    <source>
        <dbReference type="EMBL" id="SEN98180.1"/>
    </source>
</evidence>
<dbReference type="InterPro" id="IPR005110">
    <property type="entry name" value="MoeA_linker/N"/>
</dbReference>
<dbReference type="InterPro" id="IPR005111">
    <property type="entry name" value="MoeA_C_domain_IV"/>
</dbReference>
<organism evidence="13 14">
    <name type="scientific">Paracoccus alcaliphilus</name>
    <dbReference type="NCBI Taxonomy" id="34002"/>
    <lineage>
        <taxon>Bacteria</taxon>
        <taxon>Pseudomonadati</taxon>
        <taxon>Pseudomonadota</taxon>
        <taxon>Alphaproteobacteria</taxon>
        <taxon>Rhodobacterales</taxon>
        <taxon>Paracoccaceae</taxon>
        <taxon>Paracoccus</taxon>
    </lineage>
</organism>
<dbReference type="InterPro" id="IPR038987">
    <property type="entry name" value="MoeA-like"/>
</dbReference>
<dbReference type="AlphaFoldDB" id="A0A1H8KZ31"/>
<protein>
    <recommendedName>
        <fullName evidence="11">Molybdopterin molybdenumtransferase</fullName>
        <ecNumber evidence="11">2.10.1.1</ecNumber>
    </recommendedName>
</protein>
<dbReference type="PANTHER" id="PTHR10192">
    <property type="entry name" value="MOLYBDOPTERIN BIOSYNTHESIS PROTEIN"/>
    <property type="match status" value="1"/>
</dbReference>
<keyword evidence="5 11" id="KW-0500">Molybdenum</keyword>
<dbReference type="PANTHER" id="PTHR10192:SF5">
    <property type="entry name" value="GEPHYRIN"/>
    <property type="match status" value="1"/>
</dbReference>
<keyword evidence="8 11" id="KW-0460">Magnesium</keyword>
<dbReference type="GO" id="GO:0006777">
    <property type="term" value="P:Mo-molybdopterin cofactor biosynthetic process"/>
    <property type="evidence" value="ECO:0007669"/>
    <property type="project" value="UniProtKB-UniRule"/>
</dbReference>
<dbReference type="NCBIfam" id="NF045515">
    <property type="entry name" value="Glp_gephyrin"/>
    <property type="match status" value="1"/>
</dbReference>
<evidence type="ECO:0000256" key="8">
    <source>
        <dbReference type="ARBA" id="ARBA00022842"/>
    </source>
</evidence>
<evidence type="ECO:0000256" key="6">
    <source>
        <dbReference type="ARBA" id="ARBA00022679"/>
    </source>
</evidence>
<dbReference type="RefSeq" id="WP_090614557.1">
    <property type="nucleotide sequence ID" value="NZ_CP067124.1"/>
</dbReference>
<dbReference type="EC" id="2.10.1.1" evidence="11"/>
<dbReference type="FunFam" id="2.170.190.11:FF:000001">
    <property type="entry name" value="Molybdopterin molybdenumtransferase"/>
    <property type="match status" value="1"/>
</dbReference>
<dbReference type="Pfam" id="PF00994">
    <property type="entry name" value="MoCF_biosynth"/>
    <property type="match status" value="1"/>
</dbReference>
<dbReference type="OrthoDB" id="9804758at2"/>
<comment type="similarity">
    <text evidence="4 11">Belongs to the MoeA family.</text>
</comment>
<dbReference type="EMBL" id="FODE01000026">
    <property type="protein sequence ID" value="SEN98180.1"/>
    <property type="molecule type" value="Genomic_DNA"/>
</dbReference>
<dbReference type="GO" id="GO:0046872">
    <property type="term" value="F:metal ion binding"/>
    <property type="evidence" value="ECO:0007669"/>
    <property type="project" value="UniProtKB-UniRule"/>
</dbReference>
<name>A0A1H8KZ31_9RHOB</name>
<evidence type="ECO:0000313" key="14">
    <source>
        <dbReference type="Proteomes" id="UP000199054"/>
    </source>
</evidence>
<keyword evidence="9 11" id="KW-0501">Molybdenum cofactor biosynthesis</keyword>
<dbReference type="SUPFAM" id="SSF63867">
    <property type="entry name" value="MoeA C-terminal domain-like"/>
    <property type="match status" value="1"/>
</dbReference>
<dbReference type="InterPro" id="IPR001453">
    <property type="entry name" value="MoaB/Mog_dom"/>
</dbReference>
<dbReference type="InterPro" id="IPR036425">
    <property type="entry name" value="MoaB/Mog-like_dom_sf"/>
</dbReference>
<dbReference type="InterPro" id="IPR036688">
    <property type="entry name" value="MoeA_C_domain_IV_sf"/>
</dbReference>
<evidence type="ECO:0000256" key="7">
    <source>
        <dbReference type="ARBA" id="ARBA00022723"/>
    </source>
</evidence>
<dbReference type="Pfam" id="PF03453">
    <property type="entry name" value="MoeA_N"/>
    <property type="match status" value="1"/>
</dbReference>
<evidence type="ECO:0000256" key="10">
    <source>
        <dbReference type="ARBA" id="ARBA00047317"/>
    </source>
</evidence>
<dbReference type="Proteomes" id="UP000199054">
    <property type="component" value="Unassembled WGS sequence"/>
</dbReference>
<reference evidence="13 14" key="1">
    <citation type="submission" date="2016-10" db="EMBL/GenBank/DDBJ databases">
        <authorList>
            <person name="de Groot N.N."/>
        </authorList>
    </citation>
    <scope>NUCLEOTIDE SEQUENCE [LARGE SCALE GENOMIC DNA]</scope>
    <source>
        <strain evidence="13 14">DSM 8512</strain>
    </source>
</reference>
<comment type="function">
    <text evidence="2 11">Catalyzes the insertion of molybdate into adenylated molybdopterin with the concomitant release of AMP.</text>
</comment>
<gene>
    <name evidence="13" type="ORF">SAMN04489859_102627</name>
</gene>
<dbReference type="FunFam" id="3.40.980.10:FF:000004">
    <property type="entry name" value="Molybdopterin molybdenumtransferase"/>
    <property type="match status" value="1"/>
</dbReference>
<evidence type="ECO:0000256" key="2">
    <source>
        <dbReference type="ARBA" id="ARBA00002901"/>
    </source>
</evidence>
<evidence type="ECO:0000256" key="9">
    <source>
        <dbReference type="ARBA" id="ARBA00023150"/>
    </source>
</evidence>
<dbReference type="Gene3D" id="3.90.105.10">
    <property type="entry name" value="Molybdopterin biosynthesis moea protein, domain 2"/>
    <property type="match status" value="1"/>
</dbReference>
<sequence>MIPVPEALSRVLALAHAPRPEILPLDRAADRVLLEPATARLTQPPFDAAAMDGYALRRADGDGPLRVIGEAAAGHPWRGQVQPGSAIRIFTGAPVPEGYDCVAMQENVTRDGDEIRIHTLSPNDNIRLRGNDFAAGDVIAAGRHLGAPDIGLLAAMNVPQVTVAARPRVAIMAGGDELVRPGTDPADGQIICSNDLAIAALAQEAGAEVTILPIARDTEASLRDNFSTAQGSDLIVTIGGASVGDHDLIGKVTGDLGMERAFYKLAMRPGKPLMAGRLGDGAMLGLPGNPVSAIVCGILFMQPLIRRMQGLPARHLTRRARLAHPVRAEGERQHYLRARLSEGDDLPRIDPFGDQDSARLGLMAQADALLIRPAGDPARNAGDVVEYIPLGGDF</sequence>
<keyword evidence="7 11" id="KW-0479">Metal-binding</keyword>
<dbReference type="Pfam" id="PF03454">
    <property type="entry name" value="MoeA_C"/>
    <property type="match status" value="1"/>
</dbReference>
<dbReference type="Gene3D" id="3.40.980.10">
    <property type="entry name" value="MoaB/Mog-like domain"/>
    <property type="match status" value="1"/>
</dbReference>
<dbReference type="CDD" id="cd00887">
    <property type="entry name" value="MoeA"/>
    <property type="match status" value="1"/>
</dbReference>
<proteinExistence type="inferred from homology"/>
<evidence type="ECO:0000256" key="4">
    <source>
        <dbReference type="ARBA" id="ARBA00010763"/>
    </source>
</evidence>
<dbReference type="InterPro" id="IPR036135">
    <property type="entry name" value="MoeA_linker/N_sf"/>
</dbReference>
<dbReference type="SUPFAM" id="SSF63882">
    <property type="entry name" value="MoeA N-terminal region -like"/>
    <property type="match status" value="1"/>
</dbReference>
<evidence type="ECO:0000256" key="1">
    <source>
        <dbReference type="ARBA" id="ARBA00001946"/>
    </source>
</evidence>
<dbReference type="Gene3D" id="2.170.190.11">
    <property type="entry name" value="Molybdopterin biosynthesis moea protein, domain 3"/>
    <property type="match status" value="1"/>
</dbReference>
<evidence type="ECO:0000259" key="12">
    <source>
        <dbReference type="SMART" id="SM00852"/>
    </source>
</evidence>
<dbReference type="SMART" id="SM00852">
    <property type="entry name" value="MoCF_biosynth"/>
    <property type="match status" value="1"/>
</dbReference>
<evidence type="ECO:0000256" key="5">
    <source>
        <dbReference type="ARBA" id="ARBA00022505"/>
    </source>
</evidence>
<keyword evidence="14" id="KW-1185">Reference proteome</keyword>
<feature type="domain" description="MoaB/Mog" evidence="12">
    <location>
        <begin position="170"/>
        <end position="307"/>
    </location>
</feature>
<keyword evidence="6 11" id="KW-0808">Transferase</keyword>
<dbReference type="GO" id="GO:0005829">
    <property type="term" value="C:cytosol"/>
    <property type="evidence" value="ECO:0007669"/>
    <property type="project" value="TreeGrafter"/>
</dbReference>
<accession>A0A1H8KZ31</accession>
<comment type="pathway">
    <text evidence="3 11">Cofactor biosynthesis; molybdopterin biosynthesis.</text>
</comment>
<dbReference type="Gene3D" id="2.40.340.10">
    <property type="entry name" value="MoeA, C-terminal, domain IV"/>
    <property type="match status" value="1"/>
</dbReference>